<evidence type="ECO:0000256" key="1">
    <source>
        <dbReference type="SAM" id="MobiDB-lite"/>
    </source>
</evidence>
<evidence type="ECO:0000313" key="3">
    <source>
        <dbReference type="Proteomes" id="UP000027135"/>
    </source>
</evidence>
<keyword evidence="3" id="KW-1185">Reference proteome</keyword>
<feature type="region of interest" description="Disordered" evidence="1">
    <location>
        <begin position="190"/>
        <end position="210"/>
    </location>
</feature>
<accession>A0A067R6Y5</accession>
<dbReference type="Proteomes" id="UP000027135">
    <property type="component" value="Unassembled WGS sequence"/>
</dbReference>
<evidence type="ECO:0000313" key="2">
    <source>
        <dbReference type="EMBL" id="KDR18168.1"/>
    </source>
</evidence>
<protein>
    <submittedName>
        <fullName evidence="2">Uncharacterized protein</fullName>
    </submittedName>
</protein>
<dbReference type="EMBL" id="KK852699">
    <property type="protein sequence ID" value="KDR18168.1"/>
    <property type="molecule type" value="Genomic_DNA"/>
</dbReference>
<feature type="compositionally biased region" description="Polar residues" evidence="1">
    <location>
        <begin position="229"/>
        <end position="251"/>
    </location>
</feature>
<feature type="region of interest" description="Disordered" evidence="1">
    <location>
        <begin position="225"/>
        <end position="251"/>
    </location>
</feature>
<feature type="compositionally biased region" description="Polar residues" evidence="1">
    <location>
        <begin position="196"/>
        <end position="210"/>
    </location>
</feature>
<dbReference type="AlphaFoldDB" id="A0A067R6Y5"/>
<name>A0A067R6Y5_ZOONE</name>
<organism evidence="2 3">
    <name type="scientific">Zootermopsis nevadensis</name>
    <name type="common">Dampwood termite</name>
    <dbReference type="NCBI Taxonomy" id="136037"/>
    <lineage>
        <taxon>Eukaryota</taxon>
        <taxon>Metazoa</taxon>
        <taxon>Ecdysozoa</taxon>
        <taxon>Arthropoda</taxon>
        <taxon>Hexapoda</taxon>
        <taxon>Insecta</taxon>
        <taxon>Pterygota</taxon>
        <taxon>Neoptera</taxon>
        <taxon>Polyneoptera</taxon>
        <taxon>Dictyoptera</taxon>
        <taxon>Blattodea</taxon>
        <taxon>Blattoidea</taxon>
        <taxon>Termitoidae</taxon>
        <taxon>Termopsidae</taxon>
        <taxon>Zootermopsis</taxon>
    </lineage>
</organism>
<proteinExistence type="predicted"/>
<dbReference type="InParanoid" id="A0A067R6Y5"/>
<reference evidence="2 3" key="1">
    <citation type="journal article" date="2014" name="Nat. Commun.">
        <title>Molecular traces of alternative social organization in a termite genome.</title>
        <authorList>
            <person name="Terrapon N."/>
            <person name="Li C."/>
            <person name="Robertson H.M."/>
            <person name="Ji L."/>
            <person name="Meng X."/>
            <person name="Booth W."/>
            <person name="Chen Z."/>
            <person name="Childers C.P."/>
            <person name="Glastad K.M."/>
            <person name="Gokhale K."/>
            <person name="Gowin J."/>
            <person name="Gronenberg W."/>
            <person name="Hermansen R.A."/>
            <person name="Hu H."/>
            <person name="Hunt B.G."/>
            <person name="Huylmans A.K."/>
            <person name="Khalil S.M."/>
            <person name="Mitchell R.D."/>
            <person name="Munoz-Torres M.C."/>
            <person name="Mustard J.A."/>
            <person name="Pan H."/>
            <person name="Reese J.T."/>
            <person name="Scharf M.E."/>
            <person name="Sun F."/>
            <person name="Vogel H."/>
            <person name="Xiao J."/>
            <person name="Yang W."/>
            <person name="Yang Z."/>
            <person name="Yang Z."/>
            <person name="Zhou J."/>
            <person name="Zhu J."/>
            <person name="Brent C.S."/>
            <person name="Elsik C.G."/>
            <person name="Goodisman M.A."/>
            <person name="Liberles D.A."/>
            <person name="Roe R.M."/>
            <person name="Vargo E.L."/>
            <person name="Vilcinskas A."/>
            <person name="Wang J."/>
            <person name="Bornberg-Bauer E."/>
            <person name="Korb J."/>
            <person name="Zhang G."/>
            <person name="Liebig J."/>
        </authorList>
    </citation>
    <scope>NUCLEOTIDE SEQUENCE [LARGE SCALE GENOMIC DNA]</scope>
    <source>
        <tissue evidence="2">Whole organism</tissue>
    </source>
</reference>
<gene>
    <name evidence="2" type="ORF">L798_06918</name>
</gene>
<sequence>MVTDDLLFSDIDNENNVKQISRQSAERHKDNSRAKYRRIKEGAILPVTSIETNDENEENDWKSTPKGIFRKNLPYEGLDFNSRILLGNVLVRKCNNEIGDHKYIYFSDPNVSDNKHHVTYINHNSSTAFNTSRINVKFPPKMLPFKNINAQQNRPNKTSITSNKISQSQKALYRSRIGKQSSINLKNIKHTENENKQNLPESIPTNIPQTQDRKERLQALTHWDFGKKTPNSPTDENSYVPTSSISKKPSMNQISSDLVTDLPHTAQPSRYTLQPIEVTTRRPVTENEIEQPVEPQVILQNAFPKHQKFRIYSNINNIQTLPVAPTVNIESAQPDHGIHTHNGNVIRQYLGSHMFSNSHYSGDLVSENVEDLNARAHSSQTATAQNYIPVANIVQQSEQQHDVQNNLRPVIFVPHVALQQQRHFPAVVTLQAVDAGGVTRGIPVVAQHQNSPHLYQAALVDPNSALPVQNAVVYEGVLVPYPRDKPIQGEYSEIVPVYFA</sequence>